<gene>
    <name evidence="3" type="ORF">SSA02_05010</name>
</gene>
<comment type="caution">
    <text evidence="3">The sequence shown here is derived from an EMBL/GenBank/DDBJ whole genome shotgun (WGS) entry which is preliminary data.</text>
</comment>
<feature type="region of interest" description="Disordered" evidence="1">
    <location>
        <begin position="883"/>
        <end position="910"/>
    </location>
</feature>
<reference evidence="3 4" key="1">
    <citation type="submission" date="2019-07" db="EMBL/GenBank/DDBJ databases">
        <title>Whole genome shotgun sequence of Swaminathania salitolerans NBRC 104436.</title>
        <authorList>
            <person name="Hosoyama A."/>
            <person name="Uohara A."/>
            <person name="Ohji S."/>
            <person name="Ichikawa N."/>
        </authorList>
    </citation>
    <scope>NUCLEOTIDE SEQUENCE [LARGE SCALE GENOMIC DNA]</scope>
    <source>
        <strain evidence="3 4">NBRC 104436</strain>
    </source>
</reference>
<sequence>MPRGLFRPAFLKALRIGALIVGIPVATGLVVAGALLWRLSQGPLDVTAIGNRWAPVAVQASSRPGHPAGRLVWQRLLLSWRPGLRHRHPEIVLDAEGVRILRQDGRAALTLGRMQVVALMAPLLRGAVVPTAIALHRGTIHLRRAADGSVDLDWPGAVSRPGGKSPVRLDRLGRIVASDVDVTLFDPQIGGRLLAHAGIVDLLRRSGASSLPATGDTGFALLSGGRWQGRVEGGIGRGGIGRTGMSLAPFRLTASSGTAPGVARDAASGSAPVAAPVALSGASSAVSSPGWSLDAGPLRPDMFGRFVPHAAAWHLPVTFHLELHPDRSPARHAPSGLSDGATALPPLSGVADVTFGAGTIDQKADRKDARETEEKARREDGRKPGGEIARKDGQGAGVTSGRPLVVAHGRIALGLAVRPGSGQVMLHRAEMTLRDDTGRETTYAAHGSLALDDPLHVRKISARVNATATALDLAHMGPIWPEAIMRGARRWVVRNMTEGMARGLDIGAELKSDSGWGGLRPVATRADLSVENAVVHWLRPVPPARDVSARFSFATPDTLRIRFLGGEQPVSDRKGAGILHLTGGEMLISDLFARDQIGKISLDLSGDLRNYIALLSQPRLHILSRHKLPFTDPSGAVTASATLTLPLSARISDDDLHLSARASFRDVALGNVVIGRGLEEARGLLTATERHLEIDGEGRLGGVPTKARIFENFRREPDGTRETIHAVSQFDRAALARARLGENAYFHGVAELVSDYRAGFDGRASLSLALDLRNAGLVIPVWRKEIGTPARATAHMALRSGEIVQLDHLLAEGPDLHIDGTGQVAAGSVKGMTLDAFRVGRSHGNATIVLPDAHERAISVTVRAATLDIAPLLHPGHLAPDIPVTSTLPSDSPDPSVSPGGHGAKASVSVPDRGGAAPWIVDIAADRLYYSDTRSFSGVTAHLEHRYQRLERGTFRARAPVGIALSLTPQREATSRGRPRHLAAQIDDLGAFLSETGLTDRLEGGRARIDGTVEDGGTGQVPPFRGLVSVSPFTFRQPPAALTAASHLAIFDWAQASSDRFAVRHLRLPVSVRRDVMTIHEGHLGNPALGATIEGKIGLGSGALDLRGTVVPVFGINAAPGRLPDIGKLFSPEKGGGFLAATFTVRGTAGDPQLSVNPFAMLLPGVMRQLAK</sequence>
<dbReference type="AlphaFoldDB" id="A0A511BTP2"/>
<dbReference type="EMBL" id="BJVC01000001">
    <property type="protein sequence ID" value="GEL01338.1"/>
    <property type="molecule type" value="Genomic_DNA"/>
</dbReference>
<evidence type="ECO:0000256" key="2">
    <source>
        <dbReference type="SAM" id="Phobius"/>
    </source>
</evidence>
<feature type="compositionally biased region" description="Basic and acidic residues" evidence="1">
    <location>
        <begin position="362"/>
        <end position="393"/>
    </location>
</feature>
<evidence type="ECO:0000256" key="1">
    <source>
        <dbReference type="SAM" id="MobiDB-lite"/>
    </source>
</evidence>
<evidence type="ECO:0000313" key="4">
    <source>
        <dbReference type="Proteomes" id="UP000321405"/>
    </source>
</evidence>
<feature type="region of interest" description="Disordered" evidence="1">
    <location>
        <begin position="358"/>
        <end position="401"/>
    </location>
</feature>
<keyword evidence="2" id="KW-0472">Membrane</keyword>
<evidence type="ECO:0000313" key="3">
    <source>
        <dbReference type="EMBL" id="GEL01338.1"/>
    </source>
</evidence>
<organism evidence="3 4">
    <name type="scientific">Swaminathania salitolerans</name>
    <dbReference type="NCBI Taxonomy" id="182838"/>
    <lineage>
        <taxon>Bacteria</taxon>
        <taxon>Pseudomonadati</taxon>
        <taxon>Pseudomonadota</taxon>
        <taxon>Alphaproteobacteria</taxon>
        <taxon>Acetobacterales</taxon>
        <taxon>Acetobacteraceae</taxon>
        <taxon>Swaminathania</taxon>
    </lineage>
</organism>
<protein>
    <submittedName>
        <fullName evidence="3">Uncharacterized protein</fullName>
    </submittedName>
</protein>
<name>A0A511BTP2_9PROT</name>
<keyword evidence="2" id="KW-0812">Transmembrane</keyword>
<feature type="compositionally biased region" description="Low complexity" evidence="1">
    <location>
        <begin position="883"/>
        <end position="899"/>
    </location>
</feature>
<dbReference type="Proteomes" id="UP000321405">
    <property type="component" value="Unassembled WGS sequence"/>
</dbReference>
<proteinExistence type="predicted"/>
<keyword evidence="2" id="KW-1133">Transmembrane helix</keyword>
<keyword evidence="4" id="KW-1185">Reference proteome</keyword>
<feature type="transmembrane region" description="Helical" evidence="2">
    <location>
        <begin position="12"/>
        <end position="37"/>
    </location>
</feature>
<accession>A0A511BTP2</accession>